<keyword evidence="9" id="KW-1185">Reference proteome</keyword>
<dbReference type="Gene3D" id="1.10.630.10">
    <property type="entry name" value="Cytochrome P450"/>
    <property type="match status" value="1"/>
</dbReference>
<dbReference type="InterPro" id="IPR036396">
    <property type="entry name" value="Cyt_P450_sf"/>
</dbReference>
<sequence>MYFYEFGPLKEKVYEELHEIFNGEERPVTPQDILKMKYLERVIKETLRLFTVTPSITRELSNEIIVDLALRWGYLKLAGC</sequence>
<dbReference type="Proteomes" id="UP001162156">
    <property type="component" value="Unassembled WGS sequence"/>
</dbReference>
<evidence type="ECO:0000256" key="5">
    <source>
        <dbReference type="ARBA" id="ARBA00023002"/>
    </source>
</evidence>
<dbReference type="GO" id="GO:0004497">
    <property type="term" value="F:monooxygenase activity"/>
    <property type="evidence" value="ECO:0007669"/>
    <property type="project" value="UniProtKB-KW"/>
</dbReference>
<dbReference type="PANTHER" id="PTHR24291">
    <property type="entry name" value="CYTOCHROME P450 FAMILY 4"/>
    <property type="match status" value="1"/>
</dbReference>
<accession>A0AAV8X4C3</accession>
<organism evidence="8 9">
    <name type="scientific">Rhamnusium bicolor</name>
    <dbReference type="NCBI Taxonomy" id="1586634"/>
    <lineage>
        <taxon>Eukaryota</taxon>
        <taxon>Metazoa</taxon>
        <taxon>Ecdysozoa</taxon>
        <taxon>Arthropoda</taxon>
        <taxon>Hexapoda</taxon>
        <taxon>Insecta</taxon>
        <taxon>Pterygota</taxon>
        <taxon>Neoptera</taxon>
        <taxon>Endopterygota</taxon>
        <taxon>Coleoptera</taxon>
        <taxon>Polyphaga</taxon>
        <taxon>Cucujiformia</taxon>
        <taxon>Chrysomeloidea</taxon>
        <taxon>Cerambycidae</taxon>
        <taxon>Lepturinae</taxon>
        <taxon>Rhagiini</taxon>
        <taxon>Rhamnusium</taxon>
    </lineage>
</organism>
<dbReference type="SUPFAM" id="SSF48264">
    <property type="entry name" value="Cytochrome P450"/>
    <property type="match status" value="1"/>
</dbReference>
<keyword evidence="4" id="KW-0479">Metal-binding</keyword>
<dbReference type="Pfam" id="PF00067">
    <property type="entry name" value="p450"/>
    <property type="match status" value="1"/>
</dbReference>
<reference evidence="8" key="1">
    <citation type="journal article" date="2023" name="Insect Mol. Biol.">
        <title>Genome sequencing provides insights into the evolution of gene families encoding plant cell wall-degrading enzymes in longhorned beetles.</title>
        <authorList>
            <person name="Shin N.R."/>
            <person name="Okamura Y."/>
            <person name="Kirsch R."/>
            <person name="Pauchet Y."/>
        </authorList>
    </citation>
    <scope>NUCLEOTIDE SEQUENCE</scope>
    <source>
        <strain evidence="8">RBIC_L_NR</strain>
    </source>
</reference>
<comment type="cofactor">
    <cofactor evidence="1">
        <name>heme</name>
        <dbReference type="ChEBI" id="CHEBI:30413"/>
    </cofactor>
</comment>
<protein>
    <recommendedName>
        <fullName evidence="10">Cytochrome P450</fullName>
    </recommendedName>
</protein>
<evidence type="ECO:0000256" key="6">
    <source>
        <dbReference type="ARBA" id="ARBA00023004"/>
    </source>
</evidence>
<dbReference type="InterPro" id="IPR050196">
    <property type="entry name" value="Cytochrome_P450_Monoox"/>
</dbReference>
<comment type="caution">
    <text evidence="8">The sequence shown here is derived from an EMBL/GenBank/DDBJ whole genome shotgun (WGS) entry which is preliminary data.</text>
</comment>
<keyword evidence="5" id="KW-0560">Oxidoreductase</keyword>
<gene>
    <name evidence="8" type="ORF">NQ314_014000</name>
</gene>
<evidence type="ECO:0000256" key="4">
    <source>
        <dbReference type="ARBA" id="ARBA00022723"/>
    </source>
</evidence>
<evidence type="ECO:0000256" key="1">
    <source>
        <dbReference type="ARBA" id="ARBA00001971"/>
    </source>
</evidence>
<dbReference type="GO" id="GO:0020037">
    <property type="term" value="F:heme binding"/>
    <property type="evidence" value="ECO:0007669"/>
    <property type="project" value="InterPro"/>
</dbReference>
<dbReference type="GO" id="GO:0005506">
    <property type="term" value="F:iron ion binding"/>
    <property type="evidence" value="ECO:0007669"/>
    <property type="project" value="InterPro"/>
</dbReference>
<evidence type="ECO:0000313" key="8">
    <source>
        <dbReference type="EMBL" id="KAJ8933443.1"/>
    </source>
</evidence>
<dbReference type="GO" id="GO:0016705">
    <property type="term" value="F:oxidoreductase activity, acting on paired donors, with incorporation or reduction of molecular oxygen"/>
    <property type="evidence" value="ECO:0007669"/>
    <property type="project" value="InterPro"/>
</dbReference>
<evidence type="ECO:0000256" key="3">
    <source>
        <dbReference type="ARBA" id="ARBA00022617"/>
    </source>
</evidence>
<dbReference type="InterPro" id="IPR001128">
    <property type="entry name" value="Cyt_P450"/>
</dbReference>
<keyword evidence="6" id="KW-0408">Iron</keyword>
<proteinExistence type="inferred from homology"/>
<evidence type="ECO:0000256" key="7">
    <source>
        <dbReference type="ARBA" id="ARBA00023033"/>
    </source>
</evidence>
<name>A0AAV8X4C3_9CUCU</name>
<dbReference type="EMBL" id="JANEYF010003862">
    <property type="protein sequence ID" value="KAJ8933443.1"/>
    <property type="molecule type" value="Genomic_DNA"/>
</dbReference>
<evidence type="ECO:0000256" key="2">
    <source>
        <dbReference type="ARBA" id="ARBA00010617"/>
    </source>
</evidence>
<keyword evidence="3" id="KW-0349">Heme</keyword>
<keyword evidence="7" id="KW-0503">Monooxygenase</keyword>
<evidence type="ECO:0008006" key="10">
    <source>
        <dbReference type="Google" id="ProtNLM"/>
    </source>
</evidence>
<evidence type="ECO:0000313" key="9">
    <source>
        <dbReference type="Proteomes" id="UP001162156"/>
    </source>
</evidence>
<comment type="similarity">
    <text evidence="2">Belongs to the cytochrome P450 family.</text>
</comment>
<dbReference type="PANTHER" id="PTHR24291:SF209">
    <property type="entry name" value="CYTOCHROME P450-LIKE PROTEIN"/>
    <property type="match status" value="1"/>
</dbReference>
<dbReference type="AlphaFoldDB" id="A0AAV8X4C3"/>